<dbReference type="InterPro" id="IPR008758">
    <property type="entry name" value="Peptidase_S28"/>
</dbReference>
<feature type="signal peptide" evidence="6">
    <location>
        <begin position="1"/>
        <end position="23"/>
    </location>
</feature>
<dbReference type="PANTHER" id="PTHR11010">
    <property type="entry name" value="PROTEASE S28 PRO-X CARBOXYPEPTIDASE-RELATED"/>
    <property type="match status" value="1"/>
</dbReference>
<dbReference type="GO" id="GO:0008239">
    <property type="term" value="F:dipeptidyl-peptidase activity"/>
    <property type="evidence" value="ECO:0007669"/>
    <property type="project" value="TreeGrafter"/>
</dbReference>
<dbReference type="OrthoDB" id="2130629at2759"/>
<evidence type="ECO:0000256" key="4">
    <source>
        <dbReference type="ARBA" id="ARBA00022801"/>
    </source>
</evidence>
<dbReference type="SUPFAM" id="SSF53474">
    <property type="entry name" value="alpha/beta-Hydrolases"/>
    <property type="match status" value="1"/>
</dbReference>
<dbReference type="EMBL" id="CAFZ01000270">
    <property type="protein sequence ID" value="CCA74000.1"/>
    <property type="molecule type" value="Genomic_DNA"/>
</dbReference>
<evidence type="ECO:0000256" key="2">
    <source>
        <dbReference type="ARBA" id="ARBA00022670"/>
    </source>
</evidence>
<feature type="chain" id="PRO_5003468729" evidence="6">
    <location>
        <begin position="24"/>
        <end position="548"/>
    </location>
</feature>
<comment type="similarity">
    <text evidence="1">Belongs to the peptidase S28 family.</text>
</comment>
<dbReference type="Gene3D" id="3.40.50.1820">
    <property type="entry name" value="alpha/beta hydrolase"/>
    <property type="match status" value="2"/>
</dbReference>
<accession>G4TRQ7</accession>
<evidence type="ECO:0000256" key="3">
    <source>
        <dbReference type="ARBA" id="ARBA00022729"/>
    </source>
</evidence>
<keyword evidence="5" id="KW-0325">Glycoprotein</keyword>
<keyword evidence="4" id="KW-0378">Hydrolase</keyword>
<evidence type="ECO:0000313" key="8">
    <source>
        <dbReference type="Proteomes" id="UP000007148"/>
    </source>
</evidence>
<dbReference type="STRING" id="1109443.G4TRQ7"/>
<gene>
    <name evidence="7" type="ORF">PIIN_07954</name>
</gene>
<dbReference type="eggNOG" id="KOG2182">
    <property type="taxonomic scope" value="Eukaryota"/>
</dbReference>
<protein>
    <submittedName>
        <fullName evidence="7">Related to serine protease</fullName>
    </submittedName>
</protein>
<evidence type="ECO:0000256" key="5">
    <source>
        <dbReference type="ARBA" id="ARBA00023180"/>
    </source>
</evidence>
<dbReference type="PANTHER" id="PTHR11010:SF117">
    <property type="entry name" value="SERINE PROTEASE 16"/>
    <property type="match status" value="1"/>
</dbReference>
<evidence type="ECO:0000313" key="7">
    <source>
        <dbReference type="EMBL" id="CCA74000.1"/>
    </source>
</evidence>
<keyword evidence="3 6" id="KW-0732">Signal</keyword>
<dbReference type="HOGENOM" id="CLU_023630_0_0_1"/>
<dbReference type="Pfam" id="PF05577">
    <property type="entry name" value="Peptidase_S28"/>
    <property type="match status" value="1"/>
</dbReference>
<comment type="caution">
    <text evidence="7">The sequence shown here is derived from an EMBL/GenBank/DDBJ whole genome shotgun (WGS) entry which is preliminary data.</text>
</comment>
<dbReference type="GO" id="GO:0006508">
    <property type="term" value="P:proteolysis"/>
    <property type="evidence" value="ECO:0007669"/>
    <property type="project" value="UniProtKB-KW"/>
</dbReference>
<dbReference type="OMA" id="HYAEHFG"/>
<keyword evidence="2 7" id="KW-0645">Protease</keyword>
<keyword evidence="8" id="KW-1185">Reference proteome</keyword>
<proteinExistence type="inferred from homology"/>
<name>G4TRQ7_SERID</name>
<dbReference type="InParanoid" id="G4TRQ7"/>
<dbReference type="Proteomes" id="UP000007148">
    <property type="component" value="Unassembled WGS sequence"/>
</dbReference>
<sequence length="548" mass="62024">MFERQSTLAYGFLLASVASYTHAFSPRTAQSINFQRLLARHSFSQSQHPSDQIILGNQPQYPEFPPQMFIQPLDHDDPSSPTFEQRYWVNTRHYKKGGPVIVIDGGETSGEDRLPFLDTGIADILAKATHGLGVILEHRYYGESVPVKNLTTDSLRWLNNYQALSDSARFMKHVNFSSNLFPSSVSSETISNLKAPNSPWIYYGGSYAGARAAHMRVLYPEIVFGAIASSAVTHATINNWEYMDIIRTAAPPACSALIQASMSHVDAMIVNATLREPVKALFGLQGLKHDTDFVSVLSWPLGFFQGKNWDPNVDERGFDEFCSKLTSKGDDSALAKLESEWTTSLPGIPIEVAVLRYAKYIRNLVEALCPATEDQEDCFGTHNDEKFHGTSLQETWRLWTFQVCTEWGYFITAPPDPEWPSMISRLTDLHYESKICRQAFPPGEFMHVPKWPNVTVVNALGDFGLTHSRLAFIDGEIDPWRPCTPHSQYAPERTDTVSRPFKLIPDGVHHHDQNGLKKHKEEPKHIQKIHHEEVKFVKAWLKEWKPPK</sequence>
<evidence type="ECO:0000256" key="6">
    <source>
        <dbReference type="SAM" id="SignalP"/>
    </source>
</evidence>
<dbReference type="MEROPS" id="S28.004"/>
<evidence type="ECO:0000256" key="1">
    <source>
        <dbReference type="ARBA" id="ARBA00011079"/>
    </source>
</evidence>
<reference evidence="7 8" key="1">
    <citation type="journal article" date="2011" name="PLoS Pathog.">
        <title>Endophytic Life Strategies Decoded by Genome and Transcriptome Analyses of the Mutualistic Root Symbiont Piriformospora indica.</title>
        <authorList>
            <person name="Zuccaro A."/>
            <person name="Lahrmann U."/>
            <person name="Guldener U."/>
            <person name="Langen G."/>
            <person name="Pfiffi S."/>
            <person name="Biedenkopf D."/>
            <person name="Wong P."/>
            <person name="Samans B."/>
            <person name="Grimm C."/>
            <person name="Basiewicz M."/>
            <person name="Murat C."/>
            <person name="Martin F."/>
            <person name="Kogel K.H."/>
        </authorList>
    </citation>
    <scope>NUCLEOTIDE SEQUENCE [LARGE SCALE GENOMIC DNA]</scope>
    <source>
        <strain evidence="7 8">DSM 11827</strain>
    </source>
</reference>
<dbReference type="InterPro" id="IPR029058">
    <property type="entry name" value="AB_hydrolase_fold"/>
</dbReference>
<dbReference type="AlphaFoldDB" id="G4TRQ7"/>
<organism evidence="7 8">
    <name type="scientific">Serendipita indica (strain DSM 11827)</name>
    <name type="common">Root endophyte fungus</name>
    <name type="synonym">Piriformospora indica</name>
    <dbReference type="NCBI Taxonomy" id="1109443"/>
    <lineage>
        <taxon>Eukaryota</taxon>
        <taxon>Fungi</taxon>
        <taxon>Dikarya</taxon>
        <taxon>Basidiomycota</taxon>
        <taxon>Agaricomycotina</taxon>
        <taxon>Agaricomycetes</taxon>
        <taxon>Sebacinales</taxon>
        <taxon>Serendipitaceae</taxon>
        <taxon>Serendipita</taxon>
    </lineage>
</organism>
<dbReference type="GO" id="GO:0070008">
    <property type="term" value="F:serine-type exopeptidase activity"/>
    <property type="evidence" value="ECO:0007669"/>
    <property type="project" value="InterPro"/>
</dbReference>